<evidence type="ECO:0000313" key="5">
    <source>
        <dbReference type="EMBL" id="PTQ99341.1"/>
    </source>
</evidence>
<organism evidence="5 6">
    <name type="scientific">Mucilaginibacter yixingensis</name>
    <dbReference type="NCBI Taxonomy" id="1295612"/>
    <lineage>
        <taxon>Bacteria</taxon>
        <taxon>Pseudomonadati</taxon>
        <taxon>Bacteroidota</taxon>
        <taxon>Sphingobacteriia</taxon>
        <taxon>Sphingobacteriales</taxon>
        <taxon>Sphingobacteriaceae</taxon>
        <taxon>Mucilaginibacter</taxon>
    </lineage>
</organism>
<feature type="domain" description="Glycosyltransferase 2-like" evidence="4">
    <location>
        <begin position="11"/>
        <end position="127"/>
    </location>
</feature>
<dbReference type="Proteomes" id="UP000244168">
    <property type="component" value="Unassembled WGS sequence"/>
</dbReference>
<keyword evidence="3 5" id="KW-0808">Transferase</keyword>
<evidence type="ECO:0000259" key="4">
    <source>
        <dbReference type="Pfam" id="PF00535"/>
    </source>
</evidence>
<accession>A0A2T5JC52</accession>
<comment type="caution">
    <text evidence="5">The sequence shown here is derived from an EMBL/GenBank/DDBJ whole genome shotgun (WGS) entry which is preliminary data.</text>
</comment>
<dbReference type="InterPro" id="IPR001173">
    <property type="entry name" value="Glyco_trans_2-like"/>
</dbReference>
<comment type="similarity">
    <text evidence="1">Belongs to the glycosyltransferase 2 family.</text>
</comment>
<evidence type="ECO:0000256" key="1">
    <source>
        <dbReference type="ARBA" id="ARBA00006739"/>
    </source>
</evidence>
<dbReference type="PANTHER" id="PTHR43179">
    <property type="entry name" value="RHAMNOSYLTRANSFERASE WBBL"/>
    <property type="match status" value="1"/>
</dbReference>
<evidence type="ECO:0000313" key="6">
    <source>
        <dbReference type="Proteomes" id="UP000244168"/>
    </source>
</evidence>
<name>A0A2T5JC52_9SPHI</name>
<dbReference type="GO" id="GO:0016757">
    <property type="term" value="F:glycosyltransferase activity"/>
    <property type="evidence" value="ECO:0007669"/>
    <property type="project" value="UniProtKB-KW"/>
</dbReference>
<protein>
    <submittedName>
        <fullName evidence="5">GT2 family glycosyltransferase</fullName>
    </submittedName>
</protein>
<keyword evidence="2" id="KW-0328">Glycosyltransferase</keyword>
<evidence type="ECO:0000256" key="2">
    <source>
        <dbReference type="ARBA" id="ARBA00022676"/>
    </source>
</evidence>
<reference evidence="5 6" key="1">
    <citation type="submission" date="2018-04" db="EMBL/GenBank/DDBJ databases">
        <title>Genomic Encyclopedia of Archaeal and Bacterial Type Strains, Phase II (KMG-II): from individual species to whole genera.</title>
        <authorList>
            <person name="Goeker M."/>
        </authorList>
    </citation>
    <scope>NUCLEOTIDE SEQUENCE [LARGE SCALE GENOMIC DNA]</scope>
    <source>
        <strain evidence="5 6">DSM 26809</strain>
    </source>
</reference>
<sequence>MKEIELYNIAILVTCYNRKQKTLAFLNSLINQELFKNLSADIYLLDDGSTDGLSEEIAVMFPDVKIIAGTGNLFWAGGMRTVWKYAMQKKAYDLFWLFNDDVVLFDYAVEKLLKCYQHVNKEGVILVGSTLGLKTNRLSYGGHTLYNMRHSSYYTVQPDDEKPLPCHLGNANIMLVDAVTVAKIGIFNDVYIHAVADYDYTLTAYKAGIDVLVAPQFYGYCEDDHGVNWLSGKYTIKQRINYLYSPKGLAYKEYLIYIKKFFPLDYFKAFAKLWLKTFFPIIWDKFKKHPTK</sequence>
<dbReference type="EMBL" id="QAOQ01000002">
    <property type="protein sequence ID" value="PTQ99341.1"/>
    <property type="molecule type" value="Genomic_DNA"/>
</dbReference>
<dbReference type="InterPro" id="IPR029044">
    <property type="entry name" value="Nucleotide-diphossugar_trans"/>
</dbReference>
<dbReference type="RefSeq" id="WP_107827276.1">
    <property type="nucleotide sequence ID" value="NZ_CP160205.1"/>
</dbReference>
<dbReference type="Pfam" id="PF00535">
    <property type="entry name" value="Glycos_transf_2"/>
    <property type="match status" value="1"/>
</dbReference>
<evidence type="ECO:0000256" key="3">
    <source>
        <dbReference type="ARBA" id="ARBA00022679"/>
    </source>
</evidence>
<dbReference type="SUPFAM" id="SSF53448">
    <property type="entry name" value="Nucleotide-diphospho-sugar transferases"/>
    <property type="match status" value="1"/>
</dbReference>
<dbReference type="Gene3D" id="3.90.550.10">
    <property type="entry name" value="Spore Coat Polysaccharide Biosynthesis Protein SpsA, Chain A"/>
    <property type="match status" value="1"/>
</dbReference>
<proteinExistence type="inferred from homology"/>
<dbReference type="AlphaFoldDB" id="A0A2T5JC52"/>
<keyword evidence="6" id="KW-1185">Reference proteome</keyword>
<dbReference type="OrthoDB" id="9771846at2"/>
<dbReference type="PANTHER" id="PTHR43179:SF12">
    <property type="entry name" value="GALACTOFURANOSYLTRANSFERASE GLFT2"/>
    <property type="match status" value="1"/>
</dbReference>
<gene>
    <name evidence="5" type="ORF">C8P68_102157</name>
</gene>